<evidence type="ECO:0000313" key="2">
    <source>
        <dbReference type="Proteomes" id="UP001055712"/>
    </source>
</evidence>
<dbReference type="AlphaFoldDB" id="A0A9D4TTT7"/>
<gene>
    <name evidence="1" type="ORF">D9Q98_002492</name>
</gene>
<sequence length="262" mass="27910">MDGFTDGYCIAIRDTAVKPHSKTIPHELAHFVLRHVSELQLLERQEAAAAKQQNSLVFGVMWTALLGTASCVPALSRLPLGGTPGCLVLGALRMYHAALDPATGSGVAPHPGQSKLLWRVVLTELEADRLAVLSMAQAGYDPCPAILERLFTSGSRAGSWQDMQVSLTSHAARDPAAVTTLNASDGIGSGSFVWPNVAKQAQNFAQVLPEAMALLDRQQALEAARAKPRIEQEGAASRAAGWITAIMWGCTASVVLDALRRH</sequence>
<organism evidence="1 2">
    <name type="scientific">Chlorella vulgaris</name>
    <name type="common">Green alga</name>
    <dbReference type="NCBI Taxonomy" id="3077"/>
    <lineage>
        <taxon>Eukaryota</taxon>
        <taxon>Viridiplantae</taxon>
        <taxon>Chlorophyta</taxon>
        <taxon>core chlorophytes</taxon>
        <taxon>Trebouxiophyceae</taxon>
        <taxon>Chlorellales</taxon>
        <taxon>Chlorellaceae</taxon>
        <taxon>Chlorella clade</taxon>
        <taxon>Chlorella</taxon>
    </lineage>
</organism>
<name>A0A9D4TTT7_CHLVU</name>
<keyword evidence="2" id="KW-1185">Reference proteome</keyword>
<evidence type="ECO:0000313" key="1">
    <source>
        <dbReference type="EMBL" id="KAI3434414.1"/>
    </source>
</evidence>
<accession>A0A9D4TTT7</accession>
<reference evidence="1" key="1">
    <citation type="journal article" date="2019" name="Plant J.">
        <title>Chlorella vulgaris genome assembly and annotation reveals the molecular basis for metabolic acclimation to high light conditions.</title>
        <authorList>
            <person name="Cecchin M."/>
            <person name="Marcolungo L."/>
            <person name="Rossato M."/>
            <person name="Girolomoni L."/>
            <person name="Cosentino E."/>
            <person name="Cuine S."/>
            <person name="Li-Beisson Y."/>
            <person name="Delledonne M."/>
            <person name="Ballottari M."/>
        </authorList>
    </citation>
    <scope>NUCLEOTIDE SEQUENCE</scope>
    <source>
        <strain evidence="1">211/11P</strain>
    </source>
</reference>
<dbReference type="Proteomes" id="UP001055712">
    <property type="component" value="Unassembled WGS sequence"/>
</dbReference>
<dbReference type="EMBL" id="SIDB01000003">
    <property type="protein sequence ID" value="KAI3434414.1"/>
    <property type="molecule type" value="Genomic_DNA"/>
</dbReference>
<comment type="caution">
    <text evidence="1">The sequence shown here is derived from an EMBL/GenBank/DDBJ whole genome shotgun (WGS) entry which is preliminary data.</text>
</comment>
<reference evidence="1" key="2">
    <citation type="submission" date="2020-11" db="EMBL/GenBank/DDBJ databases">
        <authorList>
            <person name="Cecchin M."/>
            <person name="Marcolungo L."/>
            <person name="Rossato M."/>
            <person name="Girolomoni L."/>
            <person name="Cosentino E."/>
            <person name="Cuine S."/>
            <person name="Li-Beisson Y."/>
            <person name="Delledonne M."/>
            <person name="Ballottari M."/>
        </authorList>
    </citation>
    <scope>NUCLEOTIDE SEQUENCE</scope>
    <source>
        <strain evidence="1">211/11P</strain>
        <tissue evidence="1">Whole cell</tissue>
    </source>
</reference>
<proteinExistence type="predicted"/>
<protein>
    <submittedName>
        <fullName evidence="1">Uncharacterized protein</fullName>
    </submittedName>
</protein>